<organism evidence="1 2">
    <name type="scientific">Pseudoalteromonas holothuriae</name>
    <dbReference type="NCBI Taxonomy" id="2963714"/>
    <lineage>
        <taxon>Bacteria</taxon>
        <taxon>Pseudomonadati</taxon>
        <taxon>Pseudomonadota</taxon>
        <taxon>Gammaproteobacteria</taxon>
        <taxon>Alteromonadales</taxon>
        <taxon>Pseudoalteromonadaceae</taxon>
        <taxon>Pseudoalteromonas</taxon>
    </lineage>
</organism>
<gene>
    <name evidence="1" type="ORF">PSECIP111854_02560</name>
</gene>
<sequence length="231" mass="26146">MKLIIGIFTWLVSLTVYAVEVNTCELNTQLSYQGDNSKIWVSKVNNKLELDESTSQLTEQQHQIKHKQVAQLGAILRSALQDMKQIQLDTFKLQIIASTLSQLHGTNLRFIDKSELRTLLSEIFNAGEQYQREVGLNINVAAWQSKAQQLVSQYHEQLAERLITASDPAAAASLIEWLSEKQPNIGDSVMNTSDQLCRKAHKVALFQQDLKLQSTFLSEVSLTHIETTKYD</sequence>
<dbReference type="AlphaFoldDB" id="A0A9W4VSK0"/>
<dbReference type="EMBL" id="CAMAPC010000009">
    <property type="protein sequence ID" value="CAH9060213.1"/>
    <property type="molecule type" value="Genomic_DNA"/>
</dbReference>
<accession>A0A9W4VSK0</accession>
<dbReference type="RefSeq" id="WP_261626540.1">
    <property type="nucleotide sequence ID" value="NZ_CAMAPC010000009.1"/>
</dbReference>
<protein>
    <submittedName>
        <fullName evidence="1">Uncharacterized protein</fullName>
    </submittedName>
</protein>
<proteinExistence type="predicted"/>
<name>A0A9W4VSK0_9GAMM</name>
<reference evidence="1" key="1">
    <citation type="submission" date="2022-07" db="EMBL/GenBank/DDBJ databases">
        <authorList>
            <person name="Criscuolo A."/>
        </authorList>
    </citation>
    <scope>NUCLEOTIDE SEQUENCE</scope>
    <source>
        <strain evidence="1">CIP111854</strain>
    </source>
</reference>
<evidence type="ECO:0000313" key="1">
    <source>
        <dbReference type="EMBL" id="CAH9060213.1"/>
    </source>
</evidence>
<comment type="caution">
    <text evidence="1">The sequence shown here is derived from an EMBL/GenBank/DDBJ whole genome shotgun (WGS) entry which is preliminary data.</text>
</comment>
<dbReference type="Proteomes" id="UP001152467">
    <property type="component" value="Unassembled WGS sequence"/>
</dbReference>
<evidence type="ECO:0000313" key="2">
    <source>
        <dbReference type="Proteomes" id="UP001152467"/>
    </source>
</evidence>
<keyword evidence="2" id="KW-1185">Reference proteome</keyword>